<sequence>MSLHAHFQEALQVQEPAAGHAPGSVSPHTSGAIPFSRPASPGIMHDQLAFVGLGSIGHWAALNLARRLEEEGKPSLIVWNRGAEGLELFKALADKDSITYRVAESLDDVAQKADIILASLGSDRASEEVFGALFAAHEKRKDGSKSTIFVDMSTVGPATADKLERACSAKPNRHFLCAPVFGPPPFAKDATLVMAIAGQYHAKKRVSHALCPAVVRKVMDLGSDVERAAKFKLTGNAMVLGCIELLAETTTLADQSGVGAEKLYELIQEFFPAPSFIGYGKKILADNFKTDEGFTLAGGIKDASHIRKLGEDCSVPLPIVDIAHQHLITARATGGADLDWSSLVAGQRIAAGLPPFKRHVRLERYED</sequence>
<gene>
    <name evidence="5" type="ORF">NliqN6_5438</name>
</gene>
<accession>A0A8H3YIZ1</accession>
<name>A0A8H3YIZ1_9TREE</name>
<evidence type="ECO:0000313" key="6">
    <source>
        <dbReference type="Proteomes" id="UP000620104"/>
    </source>
</evidence>
<dbReference type="SUPFAM" id="SSF51735">
    <property type="entry name" value="NAD(P)-binding Rossmann-fold domains"/>
    <property type="match status" value="1"/>
</dbReference>
<dbReference type="Proteomes" id="UP000620104">
    <property type="component" value="Unassembled WGS sequence"/>
</dbReference>
<evidence type="ECO:0008006" key="7">
    <source>
        <dbReference type="Google" id="ProtNLM"/>
    </source>
</evidence>
<organism evidence="5 6">
    <name type="scientific">Naganishia liquefaciens</name>
    <dbReference type="NCBI Taxonomy" id="104408"/>
    <lineage>
        <taxon>Eukaryota</taxon>
        <taxon>Fungi</taxon>
        <taxon>Dikarya</taxon>
        <taxon>Basidiomycota</taxon>
        <taxon>Agaricomycotina</taxon>
        <taxon>Tremellomycetes</taxon>
        <taxon>Filobasidiales</taxon>
        <taxon>Filobasidiaceae</taxon>
        <taxon>Naganishia</taxon>
    </lineage>
</organism>
<feature type="domain" description="3-hydroxyisobutyrate dehydrogenase-like NAD-binding" evidence="4">
    <location>
        <begin position="229"/>
        <end position="344"/>
    </location>
</feature>
<keyword evidence="6" id="KW-1185">Reference proteome</keyword>
<dbReference type="InterPro" id="IPR006115">
    <property type="entry name" value="6PGDH_NADP-bd"/>
</dbReference>
<dbReference type="AlphaFoldDB" id="A0A8H3YIZ1"/>
<comment type="similarity">
    <text evidence="1">Belongs to the HIBADH-related family. NP60 subfamily.</text>
</comment>
<evidence type="ECO:0000256" key="1">
    <source>
        <dbReference type="ARBA" id="ARBA00007598"/>
    </source>
</evidence>
<dbReference type="GO" id="GO:0050661">
    <property type="term" value="F:NADP binding"/>
    <property type="evidence" value="ECO:0007669"/>
    <property type="project" value="InterPro"/>
</dbReference>
<dbReference type="EMBL" id="BLZA01000035">
    <property type="protein sequence ID" value="GHJ89036.1"/>
    <property type="molecule type" value="Genomic_DNA"/>
</dbReference>
<dbReference type="InterPro" id="IPR008927">
    <property type="entry name" value="6-PGluconate_DH-like_C_sf"/>
</dbReference>
<dbReference type="OrthoDB" id="435038at2759"/>
<dbReference type="InterPro" id="IPR036291">
    <property type="entry name" value="NAD(P)-bd_dom_sf"/>
</dbReference>
<evidence type="ECO:0000259" key="4">
    <source>
        <dbReference type="Pfam" id="PF14833"/>
    </source>
</evidence>
<protein>
    <recommendedName>
        <fullName evidence="7">NAD(P)-dependent oxidoreductase</fullName>
    </recommendedName>
</protein>
<evidence type="ECO:0000256" key="2">
    <source>
        <dbReference type="SAM" id="MobiDB-lite"/>
    </source>
</evidence>
<dbReference type="InterPro" id="IPR029154">
    <property type="entry name" value="HIBADH-like_NADP-bd"/>
</dbReference>
<dbReference type="PANTHER" id="PTHR43580">
    <property type="entry name" value="OXIDOREDUCTASE GLYR1-RELATED"/>
    <property type="match status" value="1"/>
</dbReference>
<proteinExistence type="inferred from homology"/>
<evidence type="ECO:0000313" key="5">
    <source>
        <dbReference type="EMBL" id="GHJ89036.1"/>
    </source>
</evidence>
<feature type="domain" description="6-phosphogluconate dehydrogenase NADP-binding" evidence="3">
    <location>
        <begin position="48"/>
        <end position="210"/>
    </location>
</feature>
<dbReference type="GO" id="GO:0051287">
    <property type="term" value="F:NAD binding"/>
    <property type="evidence" value="ECO:0007669"/>
    <property type="project" value="InterPro"/>
</dbReference>
<dbReference type="Pfam" id="PF14833">
    <property type="entry name" value="NAD_binding_11"/>
    <property type="match status" value="1"/>
</dbReference>
<dbReference type="InterPro" id="IPR013328">
    <property type="entry name" value="6PGD_dom2"/>
</dbReference>
<evidence type="ECO:0000259" key="3">
    <source>
        <dbReference type="Pfam" id="PF03446"/>
    </source>
</evidence>
<feature type="region of interest" description="Disordered" evidence="2">
    <location>
        <begin position="17"/>
        <end position="37"/>
    </location>
</feature>
<dbReference type="SUPFAM" id="SSF48179">
    <property type="entry name" value="6-phosphogluconate dehydrogenase C-terminal domain-like"/>
    <property type="match status" value="1"/>
</dbReference>
<dbReference type="Pfam" id="PF03446">
    <property type="entry name" value="NAD_binding_2"/>
    <property type="match status" value="1"/>
</dbReference>
<comment type="caution">
    <text evidence="5">The sequence shown here is derived from an EMBL/GenBank/DDBJ whole genome shotgun (WGS) entry which is preliminary data.</text>
</comment>
<reference evidence="5" key="1">
    <citation type="submission" date="2020-07" db="EMBL/GenBank/DDBJ databases">
        <title>Draft Genome Sequence of a Deep-Sea Yeast, Naganishia (Cryptococcus) liquefaciens strain N6.</title>
        <authorList>
            <person name="Han Y.W."/>
            <person name="Kajitani R."/>
            <person name="Morimoto H."/>
            <person name="Parhat M."/>
            <person name="Tsubouchi H."/>
            <person name="Bakenova O."/>
            <person name="Ogata M."/>
            <person name="Argunhan B."/>
            <person name="Aoki R."/>
            <person name="Kajiwara S."/>
            <person name="Itoh T."/>
            <person name="Iwasaki H."/>
        </authorList>
    </citation>
    <scope>NUCLEOTIDE SEQUENCE</scope>
    <source>
        <strain evidence="5">N6</strain>
    </source>
</reference>
<dbReference type="Gene3D" id="1.10.1040.10">
    <property type="entry name" value="N-(1-d-carboxylethyl)-l-norvaline Dehydrogenase, domain 2"/>
    <property type="match status" value="1"/>
</dbReference>
<dbReference type="Gene3D" id="3.40.50.720">
    <property type="entry name" value="NAD(P)-binding Rossmann-like Domain"/>
    <property type="match status" value="1"/>
</dbReference>
<dbReference type="InterPro" id="IPR051265">
    <property type="entry name" value="HIBADH-related_NP60_sf"/>
</dbReference>
<dbReference type="PANTHER" id="PTHR43580:SF8">
    <property type="entry name" value="6-PHOSPHOGLUCONATE DEHYDROGENASE NADP-BINDING DOMAIN-CONTAINING PROTEIN-RELATED"/>
    <property type="match status" value="1"/>
</dbReference>